<protein>
    <submittedName>
        <fullName evidence="1">Uncharacterized protein</fullName>
    </submittedName>
</protein>
<dbReference type="AlphaFoldDB" id="A0A2K3LU84"/>
<reference evidence="1 2" key="2">
    <citation type="journal article" date="2017" name="Front. Plant Sci.">
        <title>Gene Classification and Mining of Molecular Markers Useful in Red Clover (Trifolium pratense) Breeding.</title>
        <authorList>
            <person name="Istvanek J."/>
            <person name="Dluhosova J."/>
            <person name="Dluhos P."/>
            <person name="Patkova L."/>
            <person name="Nedelnik J."/>
            <person name="Repkova J."/>
        </authorList>
    </citation>
    <scope>NUCLEOTIDE SEQUENCE [LARGE SCALE GENOMIC DNA]</scope>
    <source>
        <strain evidence="2">cv. Tatra</strain>
        <tissue evidence="1">Young leaves</tissue>
    </source>
</reference>
<name>A0A2K3LU84_TRIPR</name>
<sequence>MSTKSNGDVECALNYKNQSNGVFKLVLKMTWKGEKLKKLNRVETDKGGHEALDLWLKADACNTRVQGESGAGKYAERECHVDKIQPCGWLRLAG</sequence>
<organism evidence="1 2">
    <name type="scientific">Trifolium pratense</name>
    <name type="common">Red clover</name>
    <dbReference type="NCBI Taxonomy" id="57577"/>
    <lineage>
        <taxon>Eukaryota</taxon>
        <taxon>Viridiplantae</taxon>
        <taxon>Streptophyta</taxon>
        <taxon>Embryophyta</taxon>
        <taxon>Tracheophyta</taxon>
        <taxon>Spermatophyta</taxon>
        <taxon>Magnoliopsida</taxon>
        <taxon>eudicotyledons</taxon>
        <taxon>Gunneridae</taxon>
        <taxon>Pentapetalae</taxon>
        <taxon>rosids</taxon>
        <taxon>fabids</taxon>
        <taxon>Fabales</taxon>
        <taxon>Fabaceae</taxon>
        <taxon>Papilionoideae</taxon>
        <taxon>50 kb inversion clade</taxon>
        <taxon>NPAAA clade</taxon>
        <taxon>Hologalegina</taxon>
        <taxon>IRL clade</taxon>
        <taxon>Trifolieae</taxon>
        <taxon>Trifolium</taxon>
    </lineage>
</organism>
<accession>A0A2K3LU84</accession>
<dbReference type="EMBL" id="ASHM01041203">
    <property type="protein sequence ID" value="PNX82069.1"/>
    <property type="molecule type" value="Genomic_DNA"/>
</dbReference>
<evidence type="ECO:0000313" key="1">
    <source>
        <dbReference type="EMBL" id="PNX82069.1"/>
    </source>
</evidence>
<comment type="caution">
    <text evidence="1">The sequence shown here is derived from an EMBL/GenBank/DDBJ whole genome shotgun (WGS) entry which is preliminary data.</text>
</comment>
<proteinExistence type="predicted"/>
<gene>
    <name evidence="1" type="ORF">L195_g038096</name>
</gene>
<reference evidence="1 2" key="1">
    <citation type="journal article" date="2014" name="Am. J. Bot.">
        <title>Genome assembly and annotation for red clover (Trifolium pratense; Fabaceae).</title>
        <authorList>
            <person name="Istvanek J."/>
            <person name="Jaros M."/>
            <person name="Krenek A."/>
            <person name="Repkova J."/>
        </authorList>
    </citation>
    <scope>NUCLEOTIDE SEQUENCE [LARGE SCALE GENOMIC DNA]</scope>
    <source>
        <strain evidence="2">cv. Tatra</strain>
        <tissue evidence="1">Young leaves</tissue>
    </source>
</reference>
<dbReference type="Proteomes" id="UP000236291">
    <property type="component" value="Unassembled WGS sequence"/>
</dbReference>
<evidence type="ECO:0000313" key="2">
    <source>
        <dbReference type="Proteomes" id="UP000236291"/>
    </source>
</evidence>